<dbReference type="SUPFAM" id="SSF56784">
    <property type="entry name" value="HAD-like"/>
    <property type="match status" value="1"/>
</dbReference>
<name>A0AAQ3LE29_PSEAI</name>
<dbReference type="InterPro" id="IPR036412">
    <property type="entry name" value="HAD-like_sf"/>
</dbReference>
<sequence length="684" mass="77611">MYKIRTIDVWDTLLRRDCHPECIKLATAHHLLFGWRDQIKPDFRDGWVLYRARLEAERTLAVQAKAGGKDDEYEITEVLAQWFAAIFADTVPPDLPNRLAEFELSVEIDRSFADSDIVEFLRSHEAEKTIFLSDFYMSGEMLRRLLSAKGLNTLVTEGMSSCDVGLNKRSGQIFRHVHSIHAISPQEHMHIGDNEWSDVSSPRALGVHALHYLPESAHAERLARERLFSSREVLFEHIRGECLALAQNESEGFPAKQAAALSLGVQAAPLFIGFALWIAEQAVLHKLDRLYFFTREGEFFHKVFSTLFPQGRLFGHDLPPADILEVSRLSTFAPSMRDASIQEMSRIWSLFKVQSVSGLFTTLGVDIGMFSKLLDKLGLKESDVITDPESNPELRRLFETPAFAEAVENSLASQASLLQSYLKQSGVYDCNRVGIIDIGWRGTIQDNISLFVPDVHFYGMYLGLRRVINVQPGNASKEAYVADENTSSASNSLFTNFAAMELLCNSPRGSVVWYSLDDGHAKAQRHVDREENAAYDEFVKPFQEGVLLAAKHWQSYLERYVVSSSELHTVALHVWDKLRRTPEHGLVEAYLRTPQQDIFGYGEIFSRNQYPSLSTIFLSPILAARRRELIEFIRRVQWSEAIENAKEIGPIHRTVLLLAFRAAHLVKRAALKARLVKRSKNAQM</sequence>
<dbReference type="RefSeq" id="WP_019484931.1">
    <property type="nucleotide sequence ID" value="NZ_CABEEV010000008.1"/>
</dbReference>
<dbReference type="Proteomes" id="UP001297540">
    <property type="component" value="Plasmid unnamed1"/>
</dbReference>
<dbReference type="Gene3D" id="1.10.150.400">
    <property type="match status" value="1"/>
</dbReference>
<proteinExistence type="predicted"/>
<dbReference type="InterPro" id="IPR023214">
    <property type="entry name" value="HAD_sf"/>
</dbReference>
<dbReference type="Gene3D" id="3.40.50.1000">
    <property type="entry name" value="HAD superfamily/HAD-like"/>
    <property type="match status" value="1"/>
</dbReference>
<evidence type="ECO:0000313" key="1">
    <source>
        <dbReference type="EMBL" id="WOS74683.1"/>
    </source>
</evidence>
<accession>A0AAQ3LE29</accession>
<geneLocation type="plasmid" evidence="1 2">
    <name>unnamed1</name>
</geneLocation>
<reference evidence="1" key="1">
    <citation type="submission" date="2023-06" db="EMBL/GenBank/DDBJ databases">
        <authorList>
            <consortium name="Clinical and Environmental Microbiology Branch: Whole genome sequencing antimicrobial resistance pathogens in the healthcare setting"/>
        </authorList>
    </citation>
    <scope>NUCLEOTIDE SEQUENCE</scope>
    <source>
        <strain evidence="1">2021CK-01020</strain>
        <plasmid evidence="1">unnamed1</plasmid>
    </source>
</reference>
<keyword evidence="1" id="KW-0614">Plasmid</keyword>
<dbReference type="GO" id="GO:0016787">
    <property type="term" value="F:hydrolase activity"/>
    <property type="evidence" value="ECO:0007669"/>
    <property type="project" value="UniProtKB-KW"/>
</dbReference>
<gene>
    <name evidence="1" type="ORF">L4V69_00445</name>
</gene>
<organism evidence="1 2">
    <name type="scientific">Pseudomonas aeruginosa</name>
    <dbReference type="NCBI Taxonomy" id="287"/>
    <lineage>
        <taxon>Bacteria</taxon>
        <taxon>Pseudomonadati</taxon>
        <taxon>Pseudomonadota</taxon>
        <taxon>Gammaproteobacteria</taxon>
        <taxon>Pseudomonadales</taxon>
        <taxon>Pseudomonadaceae</taxon>
        <taxon>Pseudomonas</taxon>
    </lineage>
</organism>
<dbReference type="AlphaFoldDB" id="A0AAQ3LE29"/>
<protein>
    <submittedName>
        <fullName evidence="1">Hydrolase</fullName>
    </submittedName>
</protein>
<evidence type="ECO:0000313" key="2">
    <source>
        <dbReference type="Proteomes" id="UP001297540"/>
    </source>
</evidence>
<dbReference type="EMBL" id="CP136985">
    <property type="protein sequence ID" value="WOS74683.1"/>
    <property type="molecule type" value="Genomic_DNA"/>
</dbReference>
<reference evidence="1" key="2">
    <citation type="submission" date="2023-10" db="EMBL/GenBank/DDBJ databases">
        <title>Pathogen: clinical or host-associated sample.</title>
        <authorList>
            <person name="Hergert J."/>
            <person name="Casey R."/>
            <person name="Wagner J."/>
            <person name="Young E.L."/>
            <person name="Oakeson K.F."/>
        </authorList>
    </citation>
    <scope>NUCLEOTIDE SEQUENCE</scope>
    <source>
        <strain evidence="1">2021CK-01020</strain>
        <plasmid evidence="1">unnamed1</plasmid>
    </source>
</reference>
<keyword evidence="1" id="KW-0378">Hydrolase</keyword>